<dbReference type="Pfam" id="PF19789">
    <property type="entry name" value="DUF6273"/>
    <property type="match status" value="5"/>
</dbReference>
<feature type="domain" description="DUF6273" evidence="2">
    <location>
        <begin position="2005"/>
        <end position="2121"/>
    </location>
</feature>
<feature type="domain" description="DUF6273" evidence="2">
    <location>
        <begin position="2242"/>
        <end position="2363"/>
    </location>
</feature>
<sequence length="2682" mass="294435">MDVCIKSRLRSLWLLVLIVLLTGFLWGMTPMVARAEDNSSTVPGNPTYTEDAFYYSDQYMWKVSLFVAKSDTVNKDSSNMNDFYRIGNQAVYLTPVSNWNGWAAGSRPSNISGLFFSKENKVDTLMELQSKGGDVNALDPVQLASGNGVYLLNPVDKPPYVPQLSDGDIYDNGVIDGTKVGNITNVASYFGSPSLVFDLINFYAGKEGKTKEELVKNFEFTIDGETRTGWNPEGILPNVINDNPTNQVEWLIVYEPVSIVYVKDTAHPGSYYGYALSATDFAVSQIKHQMDWRYDETRWTAWAGQQPDAWKPNANRQHVSRLAFLLMGNSVITNSTWYGLAAGSGVDQNAAIPFNRWFSDQQVKYGGWGMARALKPAEYNKPRDNDYRPNTDVILSTPVYSNINATPGSELMVTYKINGEVIGTDSLVAPMKTESYSYLKWHTPDVSTVTSYDLEMSISPYPEGTINCGGNEYTHRTLTIRPLEESTPPDPKVGDTMPTDLPANLVPPTSVPGEDTADETVAPVIKSVKAVTEAPYYKNETVKIEVVTNRATKNLTFTNTDSGVGKQFGSDSLGDGMLISRSVNELSNEIVWTIEFVPANLGTNHYAFKSINAAAGESEVYTFDVEVVVDPDLPVIYDVLINPVQVVYTLYEEVVKTPLTYEVYFNTNGGNEMGAQSAEYNTLLTEPGQPTREGYSFKGWFKDPGFAYPWNFESDRIMGVTTLYAKWEINTYFVHFDPQGGSDTFIPISAEYGANIEEPAPIPTRSNYVFLGWYKDIGCNTPWNFTEDTITGDTTLYGKWDATALTVTFDSQGGSLVGSISADYNMMITSPSDPFKPGFTFKGWYQEAACNTVWTFASDRVQSDLTLFAKWDVNLYTVSFDSLGGSAVPAQTAQNESVTPKPVDPIRSGYSFGGWFKEDACITPWDFGVDTVTRDTTLFALWTADEAAIEFVTNNGTDVPKMVGATDREILDTGMPITVRDGYTFNGWFASADFSGDVITELPDKYPMGTTIYYAKWTADPAFIEFVTNGGSDVATMTGVTDQAIAPTTMPTTSRIGYTFSGWFAEADFSGTEVTALPGQYPIGTTTYYAKWEANPSVITFVENGGSSVDDLVGVTDQVIANTTLPVSTKEHYTLEGWYETADFSSMKLSALPDTFPVDGATYYAKWSPVKYSVSFDAQGGSAVLAQQIDYDTYATTPETPSRDGFVFKGWFKESECTNAWDFGTEKITSDVTIFAKWEEGLPGPEVPLEYWSWDQINKIAELGLGESYFEVGEEKNITLSTGEVLTLQIYGFNHDQLADGTSNKTNITFGLKNLMKDYRVINNNDNNTNNLGWNATDMRAYLNGFVTTYQSMNYATTSVYSQLPLDLSNVIKKVKKYTSNGYPSQQLITTDDKLFLFSGVEIYSSDYGTLSGEGQRYKIFVDGKPIIKNRLATPSFWWLRSPSINTFSDFRGVSETGAVYDGYASANSSRSVNFGFAIGNAPTNTYTVIYNTNGGSAIANTTATLNTAISAPTAPIKSGYALYGWYKDAELTQKWDFANDKVTDNITLYAKWGAQITFDSQGGSAVAPITVECNKTFSAPPSPSRDGWVFKGWYKEAGCLSAWNFAVDQPTENRTLYAKWEAGLPGPEVPLENWSWDQINRVAMLGLGQTYFDVGETKKVSIYGTDYVFQIYGFNHDVQDGGTGNKTNITFGLKSIPNIAEMKYHAIGSNSLGGWKETGIRGWLNGVTTTNYDALSGQSKYSQLPTDLKNIIKPVIKQSYLDKTRSSLVPTVDKLFCFSLEEVFGFNYGTVHEGSMYSLFTDTFKRQISSTYGEWWWTRTIYDDADYFGVECGNTYYTHAWYTGSVNFGFAIGNAPTNTYTVNYNSNGGSTVTSTTATLNTTITAPTAPTKANAIFDGWYKDAGCTLSWNFASDKVTGATTLYAKWSSLPAVGTPLADCSWDQIAAVANAGLGDVYWDVGAEKDMTLATGEIVTMQICGFDHDDRSDGLGKANITFASKNLLQETRQMCGIMTNPGWSPTLIRSWANSTLMTEFPSEVQNNLATVSKKSGCGTYPELSLETTQDNVFLFSQYELTGNSSNTVLGEGQQYELFVNVNNRIKTLGNSGSEYPYWTRSRYGTYGGYATILSSEQPSPYVAAGGFSYSGADGYSGVCFGFSMGKATDMPPVGTALKDCSWQQIANIANAGKGDDFWNIGDTKDMTLSTGEVVSLQIYDFNHDDKSDGSGKTNITFGTKNLLSSMTTMNNTSTNAVGWSGSGLRTWTNGILLSRIPSYIQNEIKLVNKYTTAGYYSHDVITTSDKIFVLSEIEQFGVLKYSLPGEGSLYPIFTSDDSRIKKFSNGSGAAWFYWGRSPTLTNNGYSCVSFFGLPSYNASDGGIGVNFAFCMGNAPEYSISFDSQGGSAVTSKTVGANLTTIAPATPTKSGMTFAGWFKDAAGTTEWNFTTDKVTGPTTLYAKWITLPAIGTSLEACSWDQIAYISKAGLADTYFDIGNEKNITLSTSEVLTMQIYDFAHDNKSDGSGKAGISFGTKTLMTSNKAMNLTDTNVGGWSGTNIRSWANGTLYDSMATDLKNVIKPVEKMTSGGYLAQNIVSTSDKVFLFSQKEVSGTTTFTLEGEGTQYPIFTNAASIVKYYPNTNVGSWSLRSPYSNQEKYFMGVGTNGSTNYTYYASSPWGVCFGFCV</sequence>
<dbReference type="Proteomes" id="UP000176244">
    <property type="component" value="Unassembled WGS sequence"/>
</dbReference>
<feature type="domain" description="DUF6273" evidence="2">
    <location>
        <begin position="2537"/>
        <end position="2673"/>
    </location>
</feature>
<evidence type="ECO:0000259" key="3">
    <source>
        <dbReference type="Pfam" id="PF26614"/>
    </source>
</evidence>
<dbReference type="InterPro" id="IPR042229">
    <property type="entry name" value="Listeria/Bacterioides_rpt_sf"/>
</dbReference>
<dbReference type="RefSeq" id="WP_070370333.1">
    <property type="nucleotide sequence ID" value="NZ_LKEU01000020.1"/>
</dbReference>
<dbReference type="OrthoDB" id="1999899at2"/>
<feature type="domain" description="DUF8194" evidence="3">
    <location>
        <begin position="384"/>
        <end position="450"/>
    </location>
</feature>
<organism evidence="4 5">
    <name type="scientific">Acetobacterium wieringae</name>
    <dbReference type="NCBI Taxonomy" id="52694"/>
    <lineage>
        <taxon>Bacteria</taxon>
        <taxon>Bacillati</taxon>
        <taxon>Bacillota</taxon>
        <taxon>Clostridia</taxon>
        <taxon>Eubacteriales</taxon>
        <taxon>Eubacteriaceae</taxon>
        <taxon>Acetobacterium</taxon>
    </lineage>
</organism>
<dbReference type="STRING" id="52694.ACWI_09900"/>
<proteinExistence type="predicted"/>
<dbReference type="GO" id="GO:0030313">
    <property type="term" value="C:cell envelope"/>
    <property type="evidence" value="ECO:0007669"/>
    <property type="project" value="UniProtKB-SubCell"/>
</dbReference>
<dbReference type="NCBIfam" id="TIGR02543">
    <property type="entry name" value="List_Bact_rpt"/>
    <property type="match status" value="10"/>
</dbReference>
<dbReference type="InterPro" id="IPR013378">
    <property type="entry name" value="InlB-like_B-rpt"/>
</dbReference>
<evidence type="ECO:0000313" key="4">
    <source>
        <dbReference type="EMBL" id="OFV71490.1"/>
    </source>
</evidence>
<evidence type="ECO:0000256" key="1">
    <source>
        <dbReference type="ARBA" id="ARBA00004196"/>
    </source>
</evidence>
<comment type="subcellular location">
    <subcellularLocation>
        <location evidence="1">Cell envelope</location>
    </subcellularLocation>
</comment>
<evidence type="ECO:0000313" key="5">
    <source>
        <dbReference type="Proteomes" id="UP000176244"/>
    </source>
</evidence>
<dbReference type="Pfam" id="PF26614">
    <property type="entry name" value="DUF8194"/>
    <property type="match status" value="1"/>
</dbReference>
<protein>
    <submittedName>
        <fullName evidence="4">Internalin-A</fullName>
    </submittedName>
</protein>
<dbReference type="Pfam" id="PF09479">
    <property type="entry name" value="Flg_new"/>
    <property type="match status" value="12"/>
</dbReference>
<feature type="domain" description="DUF6273" evidence="2">
    <location>
        <begin position="1714"/>
        <end position="1826"/>
    </location>
</feature>
<feature type="domain" description="DUF6273" evidence="2">
    <location>
        <begin position="1315"/>
        <end position="1462"/>
    </location>
</feature>
<reference evidence="4 5" key="1">
    <citation type="submission" date="2015-09" db="EMBL/GenBank/DDBJ databases">
        <title>Genome sequence of Acetobacterium wieringae DSM 1911.</title>
        <authorList>
            <person name="Poehlein A."/>
            <person name="Bengelsdorf F.R."/>
            <person name="Schiel-Bengelsdorf B."/>
            <person name="Duerre P."/>
            <person name="Daniel R."/>
        </authorList>
    </citation>
    <scope>NUCLEOTIDE SEQUENCE [LARGE SCALE GENOMIC DNA]</scope>
    <source>
        <strain evidence="4 5">DSM 1911</strain>
    </source>
</reference>
<accession>A0A1F2PJG9</accession>
<comment type="caution">
    <text evidence="4">The sequence shown here is derived from an EMBL/GenBank/DDBJ whole genome shotgun (WGS) entry which is preliminary data.</text>
</comment>
<dbReference type="InterPro" id="IPR046240">
    <property type="entry name" value="DUF6273"/>
</dbReference>
<dbReference type="InterPro" id="IPR058507">
    <property type="entry name" value="DUF8194"/>
</dbReference>
<name>A0A1F2PJG9_9FIRM</name>
<dbReference type="EMBL" id="LKEU01000020">
    <property type="protein sequence ID" value="OFV71490.1"/>
    <property type="molecule type" value="Genomic_DNA"/>
</dbReference>
<gene>
    <name evidence="4" type="primary">inlA_2</name>
    <name evidence="4" type="ORF">ACWI_09900</name>
</gene>
<evidence type="ECO:0000259" key="2">
    <source>
        <dbReference type="Pfam" id="PF19789"/>
    </source>
</evidence>
<dbReference type="Gene3D" id="2.60.40.4270">
    <property type="entry name" value="Listeria-Bacteroides repeat domain"/>
    <property type="match status" value="12"/>
</dbReference>